<keyword evidence="3" id="KW-0732">Signal</keyword>
<feature type="compositionally biased region" description="Low complexity" evidence="1">
    <location>
        <begin position="140"/>
        <end position="155"/>
    </location>
</feature>
<feature type="signal peptide" evidence="3">
    <location>
        <begin position="1"/>
        <end position="30"/>
    </location>
</feature>
<feature type="region of interest" description="Disordered" evidence="1">
    <location>
        <begin position="140"/>
        <end position="196"/>
    </location>
</feature>
<proteinExistence type="predicted"/>
<dbReference type="OrthoDB" id="5338512at2759"/>
<dbReference type="Proteomes" id="UP000325780">
    <property type="component" value="Unassembled WGS sequence"/>
</dbReference>
<gene>
    <name evidence="4" type="ORF">BDV25DRAFT_154274</name>
</gene>
<dbReference type="AlphaFoldDB" id="A0A5N6TW75"/>
<feature type="compositionally biased region" description="Polar residues" evidence="1">
    <location>
        <begin position="184"/>
        <end position="196"/>
    </location>
</feature>
<feature type="compositionally biased region" description="Pro residues" evidence="1">
    <location>
        <begin position="313"/>
        <end position="328"/>
    </location>
</feature>
<evidence type="ECO:0000256" key="2">
    <source>
        <dbReference type="SAM" id="Phobius"/>
    </source>
</evidence>
<evidence type="ECO:0000256" key="1">
    <source>
        <dbReference type="SAM" id="MobiDB-lite"/>
    </source>
</evidence>
<evidence type="ECO:0000256" key="3">
    <source>
        <dbReference type="SAM" id="SignalP"/>
    </source>
</evidence>
<keyword evidence="2" id="KW-1133">Transmembrane helix</keyword>
<feature type="transmembrane region" description="Helical" evidence="2">
    <location>
        <begin position="216"/>
        <end position="237"/>
    </location>
</feature>
<feature type="chain" id="PRO_5025018476" description="GPI transamidase component PIG-S" evidence="3">
    <location>
        <begin position="31"/>
        <end position="354"/>
    </location>
</feature>
<feature type="region of interest" description="Disordered" evidence="1">
    <location>
        <begin position="307"/>
        <end position="354"/>
    </location>
</feature>
<keyword evidence="5" id="KW-1185">Reference proteome</keyword>
<name>A0A5N6TW75_ASPAV</name>
<accession>A0A5N6TW75</accession>
<reference evidence="4 5" key="1">
    <citation type="submission" date="2019-04" db="EMBL/GenBank/DDBJ databases">
        <title>Friends and foes A comparative genomics study of 23 Aspergillus species from section Flavi.</title>
        <authorList>
            <consortium name="DOE Joint Genome Institute"/>
            <person name="Kjaerbolling I."/>
            <person name="Vesth T."/>
            <person name="Frisvad J.C."/>
            <person name="Nybo J.L."/>
            <person name="Theobald S."/>
            <person name="Kildgaard S."/>
            <person name="Isbrandt T."/>
            <person name="Kuo A."/>
            <person name="Sato A."/>
            <person name="Lyhne E.K."/>
            <person name="Kogle M.E."/>
            <person name="Wiebenga A."/>
            <person name="Kun R.S."/>
            <person name="Lubbers R.J."/>
            <person name="Makela M.R."/>
            <person name="Barry K."/>
            <person name="Chovatia M."/>
            <person name="Clum A."/>
            <person name="Daum C."/>
            <person name="Haridas S."/>
            <person name="He G."/>
            <person name="LaButti K."/>
            <person name="Lipzen A."/>
            <person name="Mondo S."/>
            <person name="Riley R."/>
            <person name="Salamov A."/>
            <person name="Simmons B.A."/>
            <person name="Magnuson J.K."/>
            <person name="Henrissat B."/>
            <person name="Mortensen U.H."/>
            <person name="Larsen T.O."/>
            <person name="Devries R.P."/>
            <person name="Grigoriev I.V."/>
            <person name="Machida M."/>
            <person name="Baker S.E."/>
            <person name="Andersen M.R."/>
        </authorList>
    </citation>
    <scope>NUCLEOTIDE SEQUENCE [LARGE SCALE GENOMIC DNA]</scope>
    <source>
        <strain evidence="4 5">IBT 18842</strain>
    </source>
</reference>
<protein>
    <recommendedName>
        <fullName evidence="6">GPI transamidase component PIG-S</fullName>
    </recommendedName>
</protein>
<evidence type="ECO:0000313" key="4">
    <source>
        <dbReference type="EMBL" id="KAE8150540.1"/>
    </source>
</evidence>
<keyword evidence="2" id="KW-0812">Transmembrane</keyword>
<dbReference type="EMBL" id="ML742092">
    <property type="protein sequence ID" value="KAE8150540.1"/>
    <property type="molecule type" value="Genomic_DNA"/>
</dbReference>
<keyword evidence="2" id="KW-0472">Membrane</keyword>
<organism evidence="4 5">
    <name type="scientific">Aspergillus avenaceus</name>
    <dbReference type="NCBI Taxonomy" id="36643"/>
    <lineage>
        <taxon>Eukaryota</taxon>
        <taxon>Fungi</taxon>
        <taxon>Dikarya</taxon>
        <taxon>Ascomycota</taxon>
        <taxon>Pezizomycotina</taxon>
        <taxon>Eurotiomycetes</taxon>
        <taxon>Eurotiomycetidae</taxon>
        <taxon>Eurotiales</taxon>
        <taxon>Aspergillaceae</taxon>
        <taxon>Aspergillus</taxon>
        <taxon>Aspergillus subgen. Circumdati</taxon>
    </lineage>
</organism>
<evidence type="ECO:0008006" key="6">
    <source>
        <dbReference type="Google" id="ProtNLM"/>
    </source>
</evidence>
<sequence>MARLGLWMLRRPTVIFLISSLAATICPTHAFYLEARDSESCPSSYQKCGGTGLPASFCCPSSSTCVNLDNASSVICCPKGQSCAYIEPINCNLQLQNATLYPTNPIKTTKLNGQLPKCGDSCCPFGYTCKGDQLCELDSPSTTTTSPTSPSTKTNPPKPTTPPGTTTATNTPTINLANPTTAPSDTNPPTAKTPITDTNSTAAAMAQTCPSFPSQAVLAGFFPGAVFGAVLAAMAMVCTRKWQKRRTTDPAPIPQKERSYLDTPVSISHPIPTDDSSIRTDFLRRTSRTSSRSMLHRTGTRVKSIFGSNARFPAPPLNKTPPLPLPPPRRIHRQPSTESIRVYTPQGGLPDMTK</sequence>
<feature type="compositionally biased region" description="Low complexity" evidence="1">
    <location>
        <begin position="163"/>
        <end position="183"/>
    </location>
</feature>
<evidence type="ECO:0000313" key="5">
    <source>
        <dbReference type="Proteomes" id="UP000325780"/>
    </source>
</evidence>